<evidence type="ECO:0000256" key="1">
    <source>
        <dbReference type="ARBA" id="ARBA00022553"/>
    </source>
</evidence>
<dbReference type="SUPFAM" id="SSF46894">
    <property type="entry name" value="C-terminal effector domain of the bipartite response regulators"/>
    <property type="match status" value="1"/>
</dbReference>
<dbReference type="SMART" id="SM00421">
    <property type="entry name" value="HTH_LUXR"/>
    <property type="match status" value="1"/>
</dbReference>
<dbReference type="CDD" id="cd19920">
    <property type="entry name" value="REC_PA4781-like"/>
    <property type="match status" value="1"/>
</dbReference>
<dbReference type="FunFam" id="3.40.50.2300:FF:000477">
    <property type="entry name" value="Two-component response regulator"/>
    <property type="match status" value="1"/>
</dbReference>
<evidence type="ECO:0000256" key="4">
    <source>
        <dbReference type="ARBA" id="ARBA00023125"/>
    </source>
</evidence>
<keyword evidence="10" id="KW-1185">Reference proteome</keyword>
<dbReference type="Pfam" id="PF00072">
    <property type="entry name" value="Response_reg"/>
    <property type="match status" value="1"/>
</dbReference>
<evidence type="ECO:0000313" key="9">
    <source>
        <dbReference type="EMBL" id="OAF02200.1"/>
    </source>
</evidence>
<evidence type="ECO:0000256" key="6">
    <source>
        <dbReference type="PROSITE-ProRule" id="PRU00169"/>
    </source>
</evidence>
<keyword evidence="5" id="KW-0804">Transcription</keyword>
<evidence type="ECO:0000256" key="2">
    <source>
        <dbReference type="ARBA" id="ARBA00023012"/>
    </source>
</evidence>
<dbReference type="Pfam" id="PF00196">
    <property type="entry name" value="GerE"/>
    <property type="match status" value="1"/>
</dbReference>
<dbReference type="STRING" id="1505087.AYJ54_27795"/>
<dbReference type="Gene3D" id="1.10.10.10">
    <property type="entry name" value="Winged helix-like DNA-binding domain superfamily/Winged helix DNA-binding domain"/>
    <property type="match status" value="1"/>
</dbReference>
<dbReference type="PANTHER" id="PTHR48111">
    <property type="entry name" value="REGULATOR OF RPOS"/>
    <property type="match status" value="1"/>
</dbReference>
<dbReference type="InterPro" id="IPR000792">
    <property type="entry name" value="Tscrpt_reg_LuxR_C"/>
</dbReference>
<accession>A0A176YCW3</accession>
<feature type="domain" description="Response regulatory" evidence="8">
    <location>
        <begin position="10"/>
        <end position="126"/>
    </location>
</feature>
<dbReference type="GO" id="GO:0000156">
    <property type="term" value="F:phosphorelay response regulator activity"/>
    <property type="evidence" value="ECO:0007669"/>
    <property type="project" value="TreeGrafter"/>
</dbReference>
<dbReference type="PANTHER" id="PTHR48111:SF1">
    <property type="entry name" value="TWO-COMPONENT RESPONSE REGULATOR ORR33"/>
    <property type="match status" value="1"/>
</dbReference>
<dbReference type="CDD" id="cd06170">
    <property type="entry name" value="LuxR_C_like"/>
    <property type="match status" value="1"/>
</dbReference>
<dbReference type="EMBL" id="LUUB01000099">
    <property type="protein sequence ID" value="OAF02200.1"/>
    <property type="molecule type" value="Genomic_DNA"/>
</dbReference>
<dbReference type="SMART" id="SM00448">
    <property type="entry name" value="REC"/>
    <property type="match status" value="1"/>
</dbReference>
<feature type="modified residue" description="4-aspartylphosphate" evidence="6">
    <location>
        <position position="59"/>
    </location>
</feature>
<dbReference type="GO" id="GO:0006355">
    <property type="term" value="P:regulation of DNA-templated transcription"/>
    <property type="evidence" value="ECO:0007669"/>
    <property type="project" value="InterPro"/>
</dbReference>
<keyword evidence="4 9" id="KW-0238">DNA-binding</keyword>
<dbReference type="GO" id="GO:0000976">
    <property type="term" value="F:transcription cis-regulatory region binding"/>
    <property type="evidence" value="ECO:0007669"/>
    <property type="project" value="TreeGrafter"/>
</dbReference>
<dbReference type="InterPro" id="IPR039420">
    <property type="entry name" value="WalR-like"/>
</dbReference>
<dbReference type="FunFam" id="1.10.10.10:FF:000153">
    <property type="entry name" value="LuxR family transcriptional regulator"/>
    <property type="match status" value="1"/>
</dbReference>
<dbReference type="PROSITE" id="PS50043">
    <property type="entry name" value="HTH_LUXR_2"/>
    <property type="match status" value="1"/>
</dbReference>
<keyword evidence="3" id="KW-0805">Transcription regulation</keyword>
<dbReference type="GO" id="GO:0005829">
    <property type="term" value="C:cytosol"/>
    <property type="evidence" value="ECO:0007669"/>
    <property type="project" value="TreeGrafter"/>
</dbReference>
<organism evidence="9 10">
    <name type="scientific">Bradyrhizobium centrolobii</name>
    <dbReference type="NCBI Taxonomy" id="1505087"/>
    <lineage>
        <taxon>Bacteria</taxon>
        <taxon>Pseudomonadati</taxon>
        <taxon>Pseudomonadota</taxon>
        <taxon>Alphaproteobacteria</taxon>
        <taxon>Hyphomicrobiales</taxon>
        <taxon>Nitrobacteraceae</taxon>
        <taxon>Bradyrhizobium</taxon>
    </lineage>
</organism>
<dbReference type="InterPro" id="IPR011006">
    <property type="entry name" value="CheY-like_superfamily"/>
</dbReference>
<dbReference type="Proteomes" id="UP000076959">
    <property type="component" value="Unassembled WGS sequence"/>
</dbReference>
<dbReference type="AlphaFoldDB" id="A0A176YCW3"/>
<keyword evidence="2" id="KW-0902">Two-component regulatory system</keyword>
<dbReference type="RefSeq" id="WP_063706870.1">
    <property type="nucleotide sequence ID" value="NZ_LUUB01000099.1"/>
</dbReference>
<evidence type="ECO:0000256" key="5">
    <source>
        <dbReference type="ARBA" id="ARBA00023163"/>
    </source>
</evidence>
<dbReference type="PROSITE" id="PS50110">
    <property type="entry name" value="RESPONSE_REGULATORY"/>
    <property type="match status" value="1"/>
</dbReference>
<dbReference type="InterPro" id="IPR036388">
    <property type="entry name" value="WH-like_DNA-bd_sf"/>
</dbReference>
<keyword evidence="1 6" id="KW-0597">Phosphoprotein</keyword>
<dbReference type="InterPro" id="IPR001789">
    <property type="entry name" value="Sig_transdc_resp-reg_receiver"/>
</dbReference>
<dbReference type="SUPFAM" id="SSF52172">
    <property type="entry name" value="CheY-like"/>
    <property type="match status" value="1"/>
</dbReference>
<evidence type="ECO:0000313" key="10">
    <source>
        <dbReference type="Proteomes" id="UP000076959"/>
    </source>
</evidence>
<dbReference type="Gene3D" id="3.40.50.2300">
    <property type="match status" value="1"/>
</dbReference>
<evidence type="ECO:0000259" key="8">
    <source>
        <dbReference type="PROSITE" id="PS50110"/>
    </source>
</evidence>
<reference evidence="9 10" key="1">
    <citation type="submission" date="2016-03" db="EMBL/GenBank/DDBJ databases">
        <title>Draft Genome Sequence of the Strain BR 10245 (Bradyrhizobium sp.) isolated from nodules of Centrolobium paraense.</title>
        <authorList>
            <person name="Simoes-Araujo J.L.Sr."/>
            <person name="Barauna A.C."/>
            <person name="Silva K."/>
            <person name="Zilli J.E."/>
        </authorList>
    </citation>
    <scope>NUCLEOTIDE SEQUENCE [LARGE SCALE GENOMIC DNA]</scope>
    <source>
        <strain evidence="9 10">BR 10245</strain>
    </source>
</reference>
<dbReference type="OrthoDB" id="5292887at2"/>
<gene>
    <name evidence="9" type="ORF">AYJ54_27795</name>
</gene>
<proteinExistence type="predicted"/>
<dbReference type="PRINTS" id="PR00038">
    <property type="entry name" value="HTHLUXR"/>
</dbReference>
<protein>
    <submittedName>
        <fullName evidence="9">DNA-binding response regulator</fullName>
    </submittedName>
</protein>
<dbReference type="GO" id="GO:0032993">
    <property type="term" value="C:protein-DNA complex"/>
    <property type="evidence" value="ECO:0007669"/>
    <property type="project" value="TreeGrafter"/>
</dbReference>
<evidence type="ECO:0000256" key="3">
    <source>
        <dbReference type="ARBA" id="ARBA00023015"/>
    </source>
</evidence>
<feature type="domain" description="HTH luxR-type" evidence="7">
    <location>
        <begin position="238"/>
        <end position="303"/>
    </location>
</feature>
<comment type="caution">
    <text evidence="9">The sequence shown here is derived from an EMBL/GenBank/DDBJ whole genome shotgun (WGS) entry which is preliminary data.</text>
</comment>
<sequence length="307" mass="33194">MSTESKKRDIALVVDDSPETLRLLTDALDGAGMTVMVALDGAAAMRIVDQITPDIVLLDAVMPGIDGFETCRRLKRDAGLANVPVIFMTGLAETEHIVRGLDAGGVDYVTKPIVIEEMLARIRVHLGNARLTQSARAALDVSGRFLFAVNRQGHILWATPQAQKLLSDHHGTQAGDEIGLPASLLQWLEQAKGKSGQKSQAASLPENPQLRFYYMGELAPNEFLLRLSKEAGASPPPEFTSELGLTTREGEVLAWLSKGKTNRDIAQILGLSPRTVDKHLEQIYAKLGVENRTAAAAIAANATRRNS</sequence>
<evidence type="ECO:0000259" key="7">
    <source>
        <dbReference type="PROSITE" id="PS50043"/>
    </source>
</evidence>
<name>A0A176YCW3_9BRAD</name>
<dbReference type="InterPro" id="IPR016032">
    <property type="entry name" value="Sig_transdc_resp-reg_C-effctor"/>
</dbReference>